<comment type="subcellular location">
    <subcellularLocation>
        <location evidence="3">Golgi apparatus</location>
        <location evidence="3">Golgi stack membrane</location>
        <topology evidence="3">Single-pass type II membrane protein</topology>
    </subcellularLocation>
</comment>
<keyword evidence="2 3" id="KW-0808">Transferase</keyword>
<evidence type="ECO:0000256" key="2">
    <source>
        <dbReference type="ARBA" id="ARBA00022679"/>
    </source>
</evidence>
<dbReference type="OrthoDB" id="3226at2759"/>
<dbReference type="Proteomes" id="UP000596742">
    <property type="component" value="Unassembled WGS sequence"/>
</dbReference>
<dbReference type="GO" id="GO:0008107">
    <property type="term" value="F:galactoside 2-alpha-L-fucosyltransferase activity"/>
    <property type="evidence" value="ECO:0007669"/>
    <property type="project" value="InterPro"/>
</dbReference>
<comment type="similarity">
    <text evidence="3">Belongs to the glycosyltransferase 11 family.</text>
</comment>
<keyword evidence="5" id="KW-1185">Reference proteome</keyword>
<keyword evidence="3" id="KW-0325">Glycoprotein</keyword>
<dbReference type="Pfam" id="PF01531">
    <property type="entry name" value="Glyco_transf_11"/>
    <property type="match status" value="1"/>
</dbReference>
<feature type="transmembrane region" description="Helical" evidence="3">
    <location>
        <begin position="112"/>
        <end position="132"/>
    </location>
</feature>
<dbReference type="PANTHER" id="PTHR11927:SF9">
    <property type="entry name" value="L-FUCOSYLTRANSFERASE"/>
    <property type="match status" value="1"/>
</dbReference>
<evidence type="ECO:0000313" key="5">
    <source>
        <dbReference type="Proteomes" id="UP000596742"/>
    </source>
</evidence>
<gene>
    <name evidence="4" type="ORF">MGAL_10B013228</name>
</gene>
<protein>
    <recommendedName>
        <fullName evidence="3">L-Fucosyltransferase</fullName>
        <ecNumber evidence="3">2.4.1.-</ecNumber>
    </recommendedName>
</protein>
<keyword evidence="3" id="KW-0472">Membrane</keyword>
<dbReference type="GO" id="GO:0005975">
    <property type="term" value="P:carbohydrate metabolic process"/>
    <property type="evidence" value="ECO:0007669"/>
    <property type="project" value="InterPro"/>
</dbReference>
<dbReference type="GO" id="GO:0032580">
    <property type="term" value="C:Golgi cisterna membrane"/>
    <property type="evidence" value="ECO:0007669"/>
    <property type="project" value="UniProtKB-SubCell"/>
</dbReference>
<reference evidence="4" key="1">
    <citation type="submission" date="2018-11" db="EMBL/GenBank/DDBJ databases">
        <authorList>
            <person name="Alioto T."/>
            <person name="Alioto T."/>
        </authorList>
    </citation>
    <scope>NUCLEOTIDE SEQUENCE</scope>
</reference>
<dbReference type="EC" id="2.4.1.-" evidence="3"/>
<evidence type="ECO:0000256" key="1">
    <source>
        <dbReference type="ARBA" id="ARBA00022676"/>
    </source>
</evidence>
<feature type="transmembrane region" description="Helical" evidence="3">
    <location>
        <begin position="51"/>
        <end position="72"/>
    </location>
</feature>
<proteinExistence type="inferred from homology"/>
<dbReference type="CDD" id="cd11301">
    <property type="entry name" value="Fut1_Fut2_like"/>
    <property type="match status" value="1"/>
</dbReference>
<keyword evidence="3" id="KW-1133">Transmembrane helix</keyword>
<dbReference type="UniPathway" id="UPA00378"/>
<feature type="non-terminal residue" evidence="4">
    <location>
        <position position="484"/>
    </location>
</feature>
<organism evidence="4 5">
    <name type="scientific">Mytilus galloprovincialis</name>
    <name type="common">Mediterranean mussel</name>
    <dbReference type="NCBI Taxonomy" id="29158"/>
    <lineage>
        <taxon>Eukaryota</taxon>
        <taxon>Metazoa</taxon>
        <taxon>Spiralia</taxon>
        <taxon>Lophotrochozoa</taxon>
        <taxon>Mollusca</taxon>
        <taxon>Bivalvia</taxon>
        <taxon>Autobranchia</taxon>
        <taxon>Pteriomorphia</taxon>
        <taxon>Mytilida</taxon>
        <taxon>Mytiloidea</taxon>
        <taxon>Mytilidae</taxon>
        <taxon>Mytilinae</taxon>
        <taxon>Mytilus</taxon>
    </lineage>
</organism>
<comment type="caution">
    <text evidence="4">The sequence shown here is derived from an EMBL/GenBank/DDBJ whole genome shotgun (WGS) entry which is preliminary data.</text>
</comment>
<sequence length="484" mass="55417">NPLSSVISYSSGSHRRQSFLYVDYKSALFPNAVRTGKLIPTNKSSFILTELIVLVFFGTIGKITLIIFASLLRDAKKNNEKYAKKNKQQEILDEHKQNVRKSQKVRARMKKVLLLILTSGACIIVYSFIIYWDTIYGVIKVNLPKLDQFGSRELTTTSNSNQGSLRSIDQSVTTEKTIVSTKLLNKLYLEKSLMPGNFTNSLVTSTHFPVRENLAKNYITITFQGRLGNLLFEYASLYGIAEHHNMIPVIEGGCHLKKVLKISATSGQKLANVKRYNEVKGCTFEKEAFNLDRKYNWILNGYFQSWKYFVDSSEHIRKELKFKDSIQHEATNQFHKILNLKGISNTSTYVAVHVRRGDMVHSSVMTKYGYTSADKRYIDDAMTSFQLNFSNPFFIFSSDDISWCKTHFTKENTAFILQKNSPEVDMAIMTNCNHSIITTGSYGWWIAWLIGGKTIYYKNYPVKGSELDKVFNSETYRPPSWIAL</sequence>
<evidence type="ECO:0000256" key="3">
    <source>
        <dbReference type="RuleBase" id="RU363129"/>
    </source>
</evidence>
<name>A0A8B6H205_MYTGA</name>
<accession>A0A8B6H205</accession>
<evidence type="ECO:0000313" key="4">
    <source>
        <dbReference type="EMBL" id="VDI72771.1"/>
    </source>
</evidence>
<keyword evidence="1 3" id="KW-0328">Glycosyltransferase</keyword>
<dbReference type="EMBL" id="UYJE01009360">
    <property type="protein sequence ID" value="VDI72771.1"/>
    <property type="molecule type" value="Genomic_DNA"/>
</dbReference>
<comment type="caution">
    <text evidence="3">Lacks conserved residue(s) required for the propagation of feature annotation.</text>
</comment>
<keyword evidence="3" id="KW-0812">Transmembrane</keyword>
<dbReference type="AlphaFoldDB" id="A0A8B6H205"/>
<keyword evidence="3" id="KW-0333">Golgi apparatus</keyword>
<dbReference type="InterPro" id="IPR002516">
    <property type="entry name" value="Glyco_trans_11"/>
</dbReference>
<dbReference type="PANTHER" id="PTHR11927">
    <property type="entry name" value="GALACTOSIDE 2-L-FUCOSYLTRANSFERASE"/>
    <property type="match status" value="1"/>
</dbReference>
<keyword evidence="3" id="KW-0735">Signal-anchor</keyword>
<comment type="pathway">
    <text evidence="3">Protein modification; protein glycosylation.</text>
</comment>